<dbReference type="Proteomes" id="UP000002358">
    <property type="component" value="Chromosome 1"/>
</dbReference>
<proteinExistence type="predicted"/>
<sequence length="124" mass="14288">MGYEQITVWPYYEAIKFLRNKLQEKDISLTSTSGCSKRQPQLDKFAVEKMEAKKNLTDVVKSLKETITKEATNILQQPASSSSEDYHLLLSDALQDVPSNQTLKCFQTIMRYIEEKKKSAFKKC</sequence>
<dbReference type="RefSeq" id="XP_031787559.1">
    <property type="nucleotide sequence ID" value="XM_031931699.1"/>
</dbReference>
<organism evidence="1 2">
    <name type="scientific">Nasonia vitripennis</name>
    <name type="common">Parasitic wasp</name>
    <dbReference type="NCBI Taxonomy" id="7425"/>
    <lineage>
        <taxon>Eukaryota</taxon>
        <taxon>Metazoa</taxon>
        <taxon>Ecdysozoa</taxon>
        <taxon>Arthropoda</taxon>
        <taxon>Hexapoda</taxon>
        <taxon>Insecta</taxon>
        <taxon>Pterygota</taxon>
        <taxon>Neoptera</taxon>
        <taxon>Endopterygota</taxon>
        <taxon>Hymenoptera</taxon>
        <taxon>Apocrita</taxon>
        <taxon>Proctotrupomorpha</taxon>
        <taxon>Chalcidoidea</taxon>
        <taxon>Pteromalidae</taxon>
        <taxon>Pteromalinae</taxon>
        <taxon>Nasonia</taxon>
    </lineage>
</organism>
<dbReference type="GeneID" id="103316538"/>
<dbReference type="InParanoid" id="A0A7M7QLK8"/>
<protein>
    <submittedName>
        <fullName evidence="1">Uncharacterized protein</fullName>
    </submittedName>
</protein>
<evidence type="ECO:0000313" key="1">
    <source>
        <dbReference type="EnsemblMetazoa" id="XP_031787559"/>
    </source>
</evidence>
<dbReference type="AlphaFoldDB" id="A0A7M7QLK8"/>
<reference evidence="1" key="1">
    <citation type="submission" date="2021-01" db="UniProtKB">
        <authorList>
            <consortium name="EnsemblMetazoa"/>
        </authorList>
    </citation>
    <scope>IDENTIFICATION</scope>
</reference>
<dbReference type="EnsemblMetazoa" id="XM_031931699">
    <property type="protein sequence ID" value="XP_031787559"/>
    <property type="gene ID" value="LOC103316538"/>
</dbReference>
<accession>A0A7M7QLK8</accession>
<name>A0A7M7QLK8_NASVI</name>
<keyword evidence="2" id="KW-1185">Reference proteome</keyword>
<evidence type="ECO:0000313" key="2">
    <source>
        <dbReference type="Proteomes" id="UP000002358"/>
    </source>
</evidence>